<dbReference type="Pfam" id="PF04314">
    <property type="entry name" value="PCuAC"/>
    <property type="match status" value="1"/>
</dbReference>
<dbReference type="PANTHER" id="PTHR36302">
    <property type="entry name" value="BLR7088 PROTEIN"/>
    <property type="match status" value="1"/>
</dbReference>
<protein>
    <submittedName>
        <fullName evidence="2">Copper chaperone PCu(A)C</fullName>
    </submittedName>
</protein>
<keyword evidence="3" id="KW-1185">Reference proteome</keyword>
<gene>
    <name evidence="2" type="ORF">EBN88_29140</name>
</gene>
<dbReference type="Proteomes" id="UP000278673">
    <property type="component" value="Unassembled WGS sequence"/>
</dbReference>
<feature type="region of interest" description="Disordered" evidence="1">
    <location>
        <begin position="133"/>
        <end position="170"/>
    </location>
</feature>
<dbReference type="InterPro" id="IPR036182">
    <property type="entry name" value="PCuAC_sf"/>
</dbReference>
<dbReference type="PANTHER" id="PTHR36302:SF1">
    <property type="entry name" value="COPPER CHAPERONE PCU(A)C"/>
    <property type="match status" value="1"/>
</dbReference>
<reference evidence="2 3" key="1">
    <citation type="submission" date="2018-10" db="EMBL/GenBank/DDBJ databases">
        <title>Isolation, diversity and antifungal activity of actinobacteria from wheat.</title>
        <authorList>
            <person name="Han C."/>
        </authorList>
    </citation>
    <scope>NUCLEOTIDE SEQUENCE [LARGE SCALE GENOMIC DNA]</scope>
    <source>
        <strain evidence="2 3">NEAU-YY642</strain>
    </source>
</reference>
<feature type="compositionally biased region" description="Basic and acidic residues" evidence="1">
    <location>
        <begin position="148"/>
        <end position="170"/>
    </location>
</feature>
<dbReference type="SUPFAM" id="SSF110087">
    <property type="entry name" value="DR1885-like metal-binding protein"/>
    <property type="match status" value="1"/>
</dbReference>
<evidence type="ECO:0000313" key="3">
    <source>
        <dbReference type="Proteomes" id="UP000278673"/>
    </source>
</evidence>
<evidence type="ECO:0000313" key="2">
    <source>
        <dbReference type="EMBL" id="RMI27602.1"/>
    </source>
</evidence>
<dbReference type="InterPro" id="IPR058248">
    <property type="entry name" value="Lxx211020-like"/>
</dbReference>
<sequence>MALALALAGALVAGCGGGGADGPELSVSDAYLPEPVNPEVAGGFLTLRNEGDADDTLVSVTSELTDTVEIHETVDNAMRRVDGLTVPAGGTLRLERGGSHLMFLDPAEPPVEGDTVVVELRFETSEPLRVELPVTSATYAGGDGSAEGTEHTEHTDQSEHTGHSGEEHSP</sequence>
<evidence type="ECO:0000256" key="1">
    <source>
        <dbReference type="SAM" id="MobiDB-lite"/>
    </source>
</evidence>
<organism evidence="2 3">
    <name type="scientific">Streptomyces triticirhizae</name>
    <dbReference type="NCBI Taxonomy" id="2483353"/>
    <lineage>
        <taxon>Bacteria</taxon>
        <taxon>Bacillati</taxon>
        <taxon>Actinomycetota</taxon>
        <taxon>Actinomycetes</taxon>
        <taxon>Kitasatosporales</taxon>
        <taxon>Streptomycetaceae</taxon>
        <taxon>Streptomyces</taxon>
    </lineage>
</organism>
<comment type="caution">
    <text evidence="2">The sequence shown here is derived from an EMBL/GenBank/DDBJ whole genome shotgun (WGS) entry which is preliminary data.</text>
</comment>
<dbReference type="EMBL" id="RFFJ01000328">
    <property type="protein sequence ID" value="RMI27602.1"/>
    <property type="molecule type" value="Genomic_DNA"/>
</dbReference>
<dbReference type="InterPro" id="IPR007410">
    <property type="entry name" value="LpqE-like"/>
</dbReference>
<dbReference type="AlphaFoldDB" id="A0A3M2KPK9"/>
<accession>A0A3M2KPK9</accession>
<name>A0A3M2KPK9_9ACTN</name>
<proteinExistence type="predicted"/>
<dbReference type="Gene3D" id="2.60.40.1890">
    <property type="entry name" value="PCu(A)C copper chaperone"/>
    <property type="match status" value="1"/>
</dbReference>